<feature type="transmembrane region" description="Helical" evidence="6">
    <location>
        <begin position="489"/>
        <end position="511"/>
    </location>
</feature>
<dbReference type="Proteomes" id="UP000001170">
    <property type="component" value="Chromosome"/>
</dbReference>
<evidence type="ECO:0000256" key="2">
    <source>
        <dbReference type="ARBA" id="ARBA00022475"/>
    </source>
</evidence>
<feature type="transmembrane region" description="Helical" evidence="6">
    <location>
        <begin position="363"/>
        <end position="383"/>
    </location>
</feature>
<keyword evidence="8" id="KW-1185">Reference proteome</keyword>
<keyword evidence="2" id="KW-1003">Cell membrane</keyword>
<feature type="transmembrane region" description="Helical" evidence="6">
    <location>
        <begin position="597"/>
        <end position="617"/>
    </location>
</feature>
<evidence type="ECO:0000256" key="3">
    <source>
        <dbReference type="ARBA" id="ARBA00022692"/>
    </source>
</evidence>
<protein>
    <submittedName>
        <fullName evidence="7">ABC transporter substrate binding/membrane-spanning protein</fullName>
    </submittedName>
</protein>
<dbReference type="GO" id="GO:0022857">
    <property type="term" value="F:transmembrane transporter activity"/>
    <property type="evidence" value="ECO:0007669"/>
    <property type="project" value="InterPro"/>
</dbReference>
<dbReference type="EMBL" id="CP000023">
    <property type="protein sequence ID" value="AAV59926.1"/>
    <property type="molecule type" value="Genomic_DNA"/>
</dbReference>
<dbReference type="Gene3D" id="3.40.50.2300">
    <property type="match status" value="2"/>
</dbReference>
<organism evidence="7 8">
    <name type="scientific">Streptococcus thermophilus (strain ATCC BAA-250 / LMG 18311)</name>
    <dbReference type="NCBI Taxonomy" id="264199"/>
    <lineage>
        <taxon>Bacteria</taxon>
        <taxon>Bacillati</taxon>
        <taxon>Bacillota</taxon>
        <taxon>Bacilli</taxon>
        <taxon>Lactobacillales</taxon>
        <taxon>Streptococcaceae</taxon>
        <taxon>Streptococcus</taxon>
    </lineage>
</organism>
<evidence type="ECO:0000313" key="8">
    <source>
        <dbReference type="Proteomes" id="UP000001170"/>
    </source>
</evidence>
<sequence>MEIDKIKKTEVYKMKKFLVSMMAVITAAILVACSNASNKDLVHIGVLQYVEHPSLSATRKGFIEELKEEGYVDGKNIKIDYQNAQGDQSNLQTISQSLIEDNDVMLAIATPAAQSLSSLTKGKPILFTAVTDPVSAKLVKSMDNVGGNVTGTSDMSPINKQVELLKKVFPNTKKVGIMYTTSERNSEVQVEEAKKYFKEAGIETVIKGISSTNDIQDTAKSLMSQTEVIFIPTDNTIVSAINTLVDLSKETKVPVVGSDAGSVEKGVLFTYGTNYEALGRQTGKLAGRVLRGEKVKDIDAEYPKTLNVVVNHDMAKKLGIDVSSISDEESKVSTKDDKPIAKKDRGVIKLKVNKSSKNGFSNVVLTSISQGLLWAIMAIGVFITFRILDLADLTAEGTFPLGAATTTIMIIRGINPIFATLGGFVAGMFAGAVSGFMHTKMKIPALLTGIITLTGLYSVNLLVLGSANISLSGHNTLVTMVMGLGLSKLSGVILLGLIFVSLVVFMLVVLLNTQVGLALRATGDNLAMGEANGIKVDRMKILGYMISNGLIALSGALLAQNNGYADMNMGTGTIVNGLAAIILAEVIVKYLPLGKRLWSIVVGAVLYRLVLVMILAMNVDAQMLKLASAILLAIILYVPEVRQKLKINPNKSLIPGGDK</sequence>
<dbReference type="GO" id="GO:0005886">
    <property type="term" value="C:plasma membrane"/>
    <property type="evidence" value="ECO:0007669"/>
    <property type="project" value="UniProtKB-SubCell"/>
</dbReference>
<dbReference type="PANTHER" id="PTHR35271">
    <property type="entry name" value="ABC TRANSPORTER, SUBSTRATE-BINDING LIPOPROTEIN-RELATED"/>
    <property type="match status" value="1"/>
</dbReference>
<dbReference type="AlphaFoldDB" id="Q5M673"/>
<dbReference type="KEGG" id="stl:stu0201"/>
<name>Q5M673_STRT2</name>
<evidence type="ECO:0000256" key="5">
    <source>
        <dbReference type="ARBA" id="ARBA00023136"/>
    </source>
</evidence>
<evidence type="ECO:0000256" key="4">
    <source>
        <dbReference type="ARBA" id="ARBA00022989"/>
    </source>
</evidence>
<gene>
    <name evidence="7" type="ordered locus">stu0201</name>
</gene>
<dbReference type="eggNOG" id="COG2984">
    <property type="taxonomic scope" value="Bacteria"/>
</dbReference>
<proteinExistence type="predicted"/>
<comment type="subcellular location">
    <subcellularLocation>
        <location evidence="1">Cell membrane</location>
        <topology evidence="1">Multi-pass membrane protein</topology>
    </subcellularLocation>
</comment>
<dbReference type="eggNOG" id="COG4120">
    <property type="taxonomic scope" value="Bacteria"/>
</dbReference>
<evidence type="ECO:0000256" key="6">
    <source>
        <dbReference type="SAM" id="Phobius"/>
    </source>
</evidence>
<evidence type="ECO:0000256" key="1">
    <source>
        <dbReference type="ARBA" id="ARBA00004651"/>
    </source>
</evidence>
<accession>Q5M673</accession>
<evidence type="ECO:0000313" key="7">
    <source>
        <dbReference type="EMBL" id="AAV59926.1"/>
    </source>
</evidence>
<feature type="transmembrane region" description="Helical" evidence="6">
    <location>
        <begin position="571"/>
        <end position="590"/>
    </location>
</feature>
<dbReference type="PANTHER" id="PTHR35271:SF1">
    <property type="entry name" value="ABC TRANSPORTER, SUBSTRATE-BINDING LIPOPROTEIN"/>
    <property type="match status" value="1"/>
</dbReference>
<feature type="transmembrane region" description="Helical" evidence="6">
    <location>
        <begin position="541"/>
        <end position="559"/>
    </location>
</feature>
<dbReference type="InterPro" id="IPR001851">
    <property type="entry name" value="ABC_transp_permease"/>
</dbReference>
<dbReference type="Pfam" id="PF02653">
    <property type="entry name" value="BPD_transp_2"/>
    <property type="match status" value="1"/>
</dbReference>
<dbReference type="CDD" id="cd06325">
    <property type="entry name" value="PBP1_ABC_unchar_transporter"/>
    <property type="match status" value="1"/>
</dbReference>
<dbReference type="SUPFAM" id="SSF53822">
    <property type="entry name" value="Periplasmic binding protein-like I"/>
    <property type="match status" value="1"/>
</dbReference>
<feature type="transmembrane region" description="Helical" evidence="6">
    <location>
        <begin position="623"/>
        <end position="641"/>
    </location>
</feature>
<feature type="transmembrane region" description="Helical" evidence="6">
    <location>
        <begin position="417"/>
        <end position="438"/>
    </location>
</feature>
<dbReference type="InterPro" id="IPR028082">
    <property type="entry name" value="Peripla_BP_I"/>
</dbReference>
<dbReference type="HOGENOM" id="CLU_027339_0_0_9"/>
<dbReference type="PROSITE" id="PS51257">
    <property type="entry name" value="PROKAR_LIPOPROTEIN"/>
    <property type="match status" value="1"/>
</dbReference>
<dbReference type="STRING" id="264199.stu0201"/>
<dbReference type="CDD" id="cd06574">
    <property type="entry name" value="TM_PBP1_branched-chain-AA_like"/>
    <property type="match status" value="1"/>
</dbReference>
<dbReference type="Pfam" id="PF04392">
    <property type="entry name" value="ABC_sub_bind"/>
    <property type="match status" value="1"/>
</dbReference>
<keyword evidence="3 6" id="KW-0812">Transmembrane</keyword>
<keyword evidence="4 6" id="KW-1133">Transmembrane helix</keyword>
<dbReference type="InterPro" id="IPR007487">
    <property type="entry name" value="ABC_transpt-TYRBP-like"/>
</dbReference>
<feature type="transmembrane region" description="Helical" evidence="6">
    <location>
        <begin position="445"/>
        <end position="469"/>
    </location>
</feature>
<keyword evidence="5 6" id="KW-0472">Membrane</keyword>
<reference evidence="7 8" key="1">
    <citation type="journal article" date="2004" name="Nat. Biotechnol.">
        <title>Complete sequence and comparative genome analysis of the dairy bacterium Streptococcus thermophilus.</title>
        <authorList>
            <person name="Bolotin A."/>
            <person name="Quinquis B."/>
            <person name="Renault P."/>
            <person name="Sorokin A."/>
            <person name="Ehrlich S.D."/>
            <person name="Kulakauskas S."/>
            <person name="Lapidus A."/>
            <person name="Goltsman E."/>
            <person name="Mazur M."/>
            <person name="Pusch G.D."/>
            <person name="Fonstein M."/>
            <person name="Overbeek R."/>
            <person name="Kyprides N."/>
            <person name="Purnelle B."/>
            <person name="Prozzi D."/>
            <person name="Ngui K."/>
            <person name="Masuy D."/>
            <person name="Hancy F."/>
            <person name="Burteau S."/>
            <person name="Boutry M."/>
            <person name="Delcour J."/>
            <person name="Goffeau A."/>
            <person name="Hols P."/>
        </authorList>
    </citation>
    <scope>NUCLEOTIDE SEQUENCE [LARGE SCALE GENOMIC DNA]</scope>
    <source>
        <strain evidence="8">ATCC BAA-250 / LMG 18311</strain>
    </source>
</reference>